<dbReference type="GO" id="GO:0003955">
    <property type="term" value="F:NAD(P)H dehydrogenase (quinone) activity"/>
    <property type="evidence" value="ECO:0007669"/>
    <property type="project" value="TreeGrafter"/>
</dbReference>
<feature type="binding site" evidence="6">
    <location>
        <position position="274"/>
    </location>
    <ligand>
        <name>NAD(+)</name>
        <dbReference type="ChEBI" id="CHEBI:57540"/>
    </ligand>
</feature>
<evidence type="ECO:0000313" key="12">
    <source>
        <dbReference type="Proteomes" id="UP000054854"/>
    </source>
</evidence>
<name>A0A378INR0_9GAMM</name>
<dbReference type="GO" id="GO:0004148">
    <property type="term" value="F:dihydrolipoyl dehydrogenase (NADH) activity"/>
    <property type="evidence" value="ECO:0007669"/>
    <property type="project" value="UniProtKB-EC"/>
</dbReference>
<organism evidence="11 13">
    <name type="scientific">Legionella cincinnatiensis</name>
    <dbReference type="NCBI Taxonomy" id="28085"/>
    <lineage>
        <taxon>Bacteria</taxon>
        <taxon>Pseudomonadati</taxon>
        <taxon>Pseudomonadota</taxon>
        <taxon>Gammaproteobacteria</taxon>
        <taxon>Legionellales</taxon>
        <taxon>Legionellaceae</taxon>
        <taxon>Legionella</taxon>
    </lineage>
</organism>
<dbReference type="Pfam" id="PF02852">
    <property type="entry name" value="Pyr_redox_dim"/>
    <property type="match status" value="1"/>
</dbReference>
<feature type="active site" description="Proton acceptor" evidence="5">
    <location>
        <position position="449"/>
    </location>
</feature>
<dbReference type="RefSeq" id="WP_058463694.1">
    <property type="nucleotide sequence ID" value="NZ_CAAAHQ010000042.1"/>
</dbReference>
<evidence type="ECO:0000259" key="9">
    <source>
        <dbReference type="Pfam" id="PF07992"/>
    </source>
</evidence>
<accession>A0A378INR0</accession>
<dbReference type="InterPro" id="IPR004099">
    <property type="entry name" value="Pyr_nucl-diS_OxRdtase_dimer"/>
</dbReference>
<evidence type="ECO:0000256" key="6">
    <source>
        <dbReference type="PIRSR" id="PIRSR000350-3"/>
    </source>
</evidence>
<dbReference type="SUPFAM" id="SSF55424">
    <property type="entry name" value="FAD/NAD-linked reductases, dimerisation (C-terminal) domain"/>
    <property type="match status" value="1"/>
</dbReference>
<feature type="binding site" evidence="6">
    <location>
        <position position="315"/>
    </location>
    <ligand>
        <name>FAD</name>
        <dbReference type="ChEBI" id="CHEBI:57692"/>
    </ligand>
</feature>
<dbReference type="PANTHER" id="PTHR43014">
    <property type="entry name" value="MERCURIC REDUCTASE"/>
    <property type="match status" value="1"/>
</dbReference>
<dbReference type="Gene3D" id="3.50.50.60">
    <property type="entry name" value="FAD/NAD(P)-binding domain"/>
    <property type="match status" value="2"/>
</dbReference>
<dbReference type="OrthoDB" id="6132190at2"/>
<dbReference type="SUPFAM" id="SSF51905">
    <property type="entry name" value="FAD/NAD(P)-binding domain"/>
    <property type="match status" value="1"/>
</dbReference>
<keyword evidence="2" id="KW-0285">Flavoprotein</keyword>
<keyword evidence="6" id="KW-0547">Nucleotide-binding</keyword>
<dbReference type="GO" id="GO:0050660">
    <property type="term" value="F:flavin adenine dinucleotide binding"/>
    <property type="evidence" value="ECO:0007669"/>
    <property type="project" value="TreeGrafter"/>
</dbReference>
<dbReference type="FunFam" id="3.30.390.30:FF:000001">
    <property type="entry name" value="Dihydrolipoyl dehydrogenase"/>
    <property type="match status" value="1"/>
</dbReference>
<dbReference type="InterPro" id="IPR036188">
    <property type="entry name" value="FAD/NAD-bd_sf"/>
</dbReference>
<feature type="binding site" evidence="6">
    <location>
        <position position="114"/>
    </location>
    <ligand>
        <name>FAD</name>
        <dbReference type="ChEBI" id="CHEBI:57692"/>
    </ligand>
</feature>
<feature type="domain" description="Pyridine nucleotide-disulphide oxidoreductase dimerisation" evidence="8">
    <location>
        <begin position="351"/>
        <end position="456"/>
    </location>
</feature>
<dbReference type="EMBL" id="LNXX01000005">
    <property type="protein sequence ID" value="KTC93419.1"/>
    <property type="molecule type" value="Genomic_DNA"/>
</dbReference>
<comment type="cofactor">
    <cofactor evidence="6">
        <name>FAD</name>
        <dbReference type="ChEBI" id="CHEBI:57692"/>
    </cofactor>
    <text evidence="6">Binds 1 FAD per subunit.</text>
</comment>
<feature type="domain" description="FAD/NAD(P)-binding" evidence="9">
    <location>
        <begin position="5"/>
        <end position="324"/>
    </location>
</feature>
<dbReference type="Proteomes" id="UP000255316">
    <property type="component" value="Unassembled WGS sequence"/>
</dbReference>
<dbReference type="EMBL" id="UGNX01000001">
    <property type="protein sequence ID" value="STX36580.1"/>
    <property type="molecule type" value="Genomic_DNA"/>
</dbReference>
<sequence>MTLTYEVIVLGGGKGGKTLAVDLAKTGQRVVMVENNQIGGTCINVACIPTKTLVQSAKIAHYCRSATAYGLEATLAPVDFKAVRTRKDSIVNSMREANLKQFLDSGMDLMLGHGHFVGPKTIEVNLSSPRNGQKVLEITADKIFINTGALPFIPPIPGLDKVKYYTNDSLMNIDRVPKHLLVVGGGYIGLEFAQLFRRLGAEVTVIEADSKFISREDRDIAEQVFDTLTKEEIHFTLNTKINSIQEAQGEIIIHANQDGKSKLIRGSDILIAVGRVANTARLNLDKTGVALDERGFIKVNEYLETTSQGIWALGDVKGGAQFTHLSLDDYRLVKHNLQNPQNKHSVHGRLIPYTVFLDPELARIGMTESQALAEGYSLKIAKIPAAVVPRAKTQGETTGVLKAVIDAKTDRILGVSIFCAEAGEILGVIQLAMELDMSYQKLRDVMFAHPTLVESINLWFAGVTEKPMINKMS</sequence>
<dbReference type="STRING" id="28085.Lcin_0457"/>
<evidence type="ECO:0000313" key="13">
    <source>
        <dbReference type="Proteomes" id="UP000255316"/>
    </source>
</evidence>
<proteinExistence type="inferred from homology"/>
<dbReference type="Proteomes" id="UP000054854">
    <property type="component" value="Unassembled WGS sequence"/>
</dbReference>
<evidence type="ECO:0000313" key="10">
    <source>
        <dbReference type="EMBL" id="KTC93419.1"/>
    </source>
</evidence>
<feature type="binding site" evidence="6">
    <location>
        <position position="207"/>
    </location>
    <ligand>
        <name>NAD(+)</name>
        <dbReference type="ChEBI" id="CHEBI:57540"/>
    </ligand>
</feature>
<keyword evidence="3 6" id="KW-0274">FAD</keyword>
<feature type="binding site" evidence="6">
    <location>
        <position position="51"/>
    </location>
    <ligand>
        <name>FAD</name>
        <dbReference type="ChEBI" id="CHEBI:57692"/>
    </ligand>
</feature>
<reference evidence="11 13" key="2">
    <citation type="submission" date="2018-06" db="EMBL/GenBank/DDBJ databases">
        <authorList>
            <consortium name="Pathogen Informatics"/>
            <person name="Doyle S."/>
        </authorList>
    </citation>
    <scope>NUCLEOTIDE SEQUENCE [LARGE SCALE GENOMIC DNA]</scope>
    <source>
        <strain evidence="11 13">NCTC12438</strain>
    </source>
</reference>
<dbReference type="InterPro" id="IPR016156">
    <property type="entry name" value="FAD/NAD-linked_Rdtase_dimer_sf"/>
</dbReference>
<keyword evidence="6" id="KW-0520">NAD</keyword>
<dbReference type="PIRSF" id="PIRSF000350">
    <property type="entry name" value="Mercury_reductase_MerA"/>
    <property type="match status" value="1"/>
</dbReference>
<evidence type="ECO:0000256" key="5">
    <source>
        <dbReference type="PIRSR" id="PIRSR000350-2"/>
    </source>
</evidence>
<dbReference type="GO" id="GO:0016152">
    <property type="term" value="F:mercury (II) reductase (NADP+) activity"/>
    <property type="evidence" value="ECO:0007669"/>
    <property type="project" value="UniProtKB-EC"/>
</dbReference>
<dbReference type="InterPro" id="IPR001100">
    <property type="entry name" value="Pyr_nuc-diS_OxRdtase"/>
</dbReference>
<evidence type="ECO:0000256" key="2">
    <source>
        <dbReference type="ARBA" id="ARBA00022630"/>
    </source>
</evidence>
<evidence type="ECO:0000256" key="3">
    <source>
        <dbReference type="ARBA" id="ARBA00022827"/>
    </source>
</evidence>
<dbReference type="PRINTS" id="PR00368">
    <property type="entry name" value="FADPNR"/>
</dbReference>
<comment type="similarity">
    <text evidence="1">Belongs to the class-I pyridine nucleotide-disulfide oxidoreductase family.</text>
</comment>
<dbReference type="Pfam" id="PF07992">
    <property type="entry name" value="Pyr_redox_2"/>
    <property type="match status" value="1"/>
</dbReference>
<reference evidence="10 12" key="1">
    <citation type="submission" date="2015-11" db="EMBL/GenBank/DDBJ databases">
        <title>Genomic analysis of 38 Legionella species identifies large and diverse effector repertoires.</title>
        <authorList>
            <person name="Burstein D."/>
            <person name="Amaro F."/>
            <person name="Zusman T."/>
            <person name="Lifshitz Z."/>
            <person name="Cohen O."/>
            <person name="Gilbert J.A."/>
            <person name="Pupko T."/>
            <person name="Shuman H.A."/>
            <person name="Segal G."/>
        </authorList>
    </citation>
    <scope>NUCLEOTIDE SEQUENCE [LARGE SCALE GENOMIC DNA]</scope>
    <source>
        <strain evidence="10 12">CDC#72-OH-14</strain>
    </source>
</reference>
<dbReference type="AlphaFoldDB" id="A0A378INR0"/>
<evidence type="ECO:0000256" key="4">
    <source>
        <dbReference type="ARBA" id="ARBA00023002"/>
    </source>
</evidence>
<keyword evidence="4 11" id="KW-0560">Oxidoreductase</keyword>
<evidence type="ECO:0000313" key="11">
    <source>
        <dbReference type="EMBL" id="STX36580.1"/>
    </source>
</evidence>
<feature type="disulfide bond" description="Redox-active" evidence="7">
    <location>
        <begin position="42"/>
        <end position="47"/>
    </location>
</feature>
<dbReference type="Gene3D" id="3.30.390.30">
    <property type="match status" value="1"/>
</dbReference>
<dbReference type="EC" id="1.16.1.1" evidence="11"/>
<feature type="binding site" evidence="6">
    <location>
        <begin position="184"/>
        <end position="191"/>
    </location>
    <ligand>
        <name>NAD(+)</name>
        <dbReference type="ChEBI" id="CHEBI:57540"/>
    </ligand>
</feature>
<dbReference type="InterPro" id="IPR023753">
    <property type="entry name" value="FAD/NAD-binding_dom"/>
</dbReference>
<dbReference type="PRINTS" id="PR00411">
    <property type="entry name" value="PNDRDTASEI"/>
</dbReference>
<evidence type="ECO:0000256" key="1">
    <source>
        <dbReference type="ARBA" id="ARBA00007532"/>
    </source>
</evidence>
<dbReference type="PANTHER" id="PTHR43014:SF2">
    <property type="entry name" value="MERCURIC REDUCTASE"/>
    <property type="match status" value="1"/>
</dbReference>
<evidence type="ECO:0000256" key="7">
    <source>
        <dbReference type="PIRSR" id="PIRSR000350-4"/>
    </source>
</evidence>
<protein>
    <submittedName>
        <fullName evidence="11">Oxydoreductase</fullName>
        <ecNumber evidence="11">1.16.1.1</ecNumber>
        <ecNumber evidence="11">1.8.1.4</ecNumber>
    </submittedName>
</protein>
<keyword evidence="12" id="KW-1185">Reference proteome</keyword>
<gene>
    <name evidence="11" type="primary">merA</name>
    <name evidence="10" type="ORF">Lcin_0457</name>
    <name evidence="11" type="ORF">NCTC12438_03213</name>
</gene>
<dbReference type="EC" id="1.8.1.4" evidence="11"/>
<evidence type="ECO:0000259" key="8">
    <source>
        <dbReference type="Pfam" id="PF02852"/>
    </source>
</evidence>